<dbReference type="PANTHER" id="PTHR11240">
    <property type="entry name" value="RIBONUCLEASE T2"/>
    <property type="match status" value="1"/>
</dbReference>
<comment type="function">
    <text evidence="8">Self-incompatibility (SI) is the inherited ability of a flowering plant to prevent self-fertilization by discriminating between self and non-self pollen during pollination. In many species, self-incompatibility is controlled by the single, multiallelic locus S.</text>
</comment>
<keyword evidence="6" id="KW-0325">Glycoprotein</keyword>
<keyword evidence="3 10" id="KW-0732">Signal</keyword>
<evidence type="ECO:0000256" key="10">
    <source>
        <dbReference type="SAM" id="SignalP"/>
    </source>
</evidence>
<evidence type="ECO:0000313" key="11">
    <source>
        <dbReference type="EMBL" id="KAK9925395.1"/>
    </source>
</evidence>
<keyword evidence="2" id="KW-0540">Nuclease</keyword>
<evidence type="ECO:0000313" key="12">
    <source>
        <dbReference type="Proteomes" id="UP001457282"/>
    </source>
</evidence>
<name>A0AAW1WQ23_RUBAR</name>
<dbReference type="Proteomes" id="UP001457282">
    <property type="component" value="Unassembled WGS sequence"/>
</dbReference>
<dbReference type="AlphaFoldDB" id="A0AAW1WQ23"/>
<dbReference type="GO" id="GO:0005576">
    <property type="term" value="C:extracellular region"/>
    <property type="evidence" value="ECO:0007669"/>
    <property type="project" value="TreeGrafter"/>
</dbReference>
<evidence type="ECO:0000256" key="6">
    <source>
        <dbReference type="ARBA" id="ARBA00023180"/>
    </source>
</evidence>
<organism evidence="11 12">
    <name type="scientific">Rubus argutus</name>
    <name type="common">Southern blackberry</name>
    <dbReference type="NCBI Taxonomy" id="59490"/>
    <lineage>
        <taxon>Eukaryota</taxon>
        <taxon>Viridiplantae</taxon>
        <taxon>Streptophyta</taxon>
        <taxon>Embryophyta</taxon>
        <taxon>Tracheophyta</taxon>
        <taxon>Spermatophyta</taxon>
        <taxon>Magnoliopsida</taxon>
        <taxon>eudicotyledons</taxon>
        <taxon>Gunneridae</taxon>
        <taxon>Pentapetalae</taxon>
        <taxon>rosids</taxon>
        <taxon>fabids</taxon>
        <taxon>Rosales</taxon>
        <taxon>Rosaceae</taxon>
        <taxon>Rosoideae</taxon>
        <taxon>Rosoideae incertae sedis</taxon>
        <taxon>Rubus</taxon>
    </lineage>
</organism>
<dbReference type="EMBL" id="JBEDUW010000006">
    <property type="protein sequence ID" value="KAK9925395.1"/>
    <property type="molecule type" value="Genomic_DNA"/>
</dbReference>
<evidence type="ECO:0000256" key="5">
    <source>
        <dbReference type="ARBA" id="ARBA00022801"/>
    </source>
</evidence>
<sequence length="239" mass="27160">MDIIKHVAPLCYLCFYLFTSPLVTSVNVDHHLLSVQWPNSYCSVPFTSKTAGRKIPKCRRRIPQEFTIHGLWPQGSNSQRLRDCVNNSLPAGLSRTKKVLDKFMELQNVLHKIWPSLDNDDLAFWINQWESHGSCSGLEEQWVTATKRLYELADVAKLTGKFKVNTLYTVDEVQSIISSVTKWVTTVKCSIDRNGHIVFHEIHFCADASARILKNCSEIPGWNASRGCTTNRAIFPPLP</sequence>
<dbReference type="InterPro" id="IPR018188">
    <property type="entry name" value="RNase_T2_His_AS_1"/>
</dbReference>
<keyword evidence="4" id="KW-0255">Endonuclease</keyword>
<evidence type="ECO:0000256" key="3">
    <source>
        <dbReference type="ARBA" id="ARBA00022729"/>
    </source>
</evidence>
<keyword evidence="7" id="KW-0456">Lyase</keyword>
<evidence type="ECO:0000256" key="4">
    <source>
        <dbReference type="ARBA" id="ARBA00022759"/>
    </source>
</evidence>
<protein>
    <submittedName>
        <fullName evidence="11">Uncharacterized protein</fullName>
    </submittedName>
</protein>
<feature type="chain" id="PRO_5043743983" evidence="10">
    <location>
        <begin position="26"/>
        <end position="239"/>
    </location>
</feature>
<comment type="similarity">
    <text evidence="1 9">Belongs to the RNase T2 family.</text>
</comment>
<dbReference type="GO" id="GO:0033897">
    <property type="term" value="F:ribonuclease T2 activity"/>
    <property type="evidence" value="ECO:0007669"/>
    <property type="project" value="InterPro"/>
</dbReference>
<accession>A0AAW1WQ23</accession>
<dbReference type="PANTHER" id="PTHR11240:SF75">
    <property type="entry name" value="RIBONUCLEASE 3"/>
    <property type="match status" value="1"/>
</dbReference>
<keyword evidence="12" id="KW-1185">Reference proteome</keyword>
<dbReference type="GO" id="GO:0016787">
    <property type="term" value="F:hydrolase activity"/>
    <property type="evidence" value="ECO:0007669"/>
    <property type="project" value="UniProtKB-KW"/>
</dbReference>
<dbReference type="InterPro" id="IPR036430">
    <property type="entry name" value="RNase_T2-like_sf"/>
</dbReference>
<dbReference type="SUPFAM" id="SSF55895">
    <property type="entry name" value="Ribonuclease Rh-like"/>
    <property type="match status" value="1"/>
</dbReference>
<evidence type="ECO:0000256" key="8">
    <source>
        <dbReference type="ARBA" id="ARBA00025641"/>
    </source>
</evidence>
<gene>
    <name evidence="11" type="ORF">M0R45_033719</name>
</gene>
<dbReference type="PROSITE" id="PS00530">
    <property type="entry name" value="RNASE_T2_1"/>
    <property type="match status" value="1"/>
</dbReference>
<dbReference type="Gene3D" id="3.90.730.10">
    <property type="entry name" value="Ribonuclease T2-like"/>
    <property type="match status" value="1"/>
</dbReference>
<evidence type="ECO:0000256" key="7">
    <source>
        <dbReference type="ARBA" id="ARBA00023239"/>
    </source>
</evidence>
<dbReference type="GO" id="GO:0003723">
    <property type="term" value="F:RNA binding"/>
    <property type="evidence" value="ECO:0007669"/>
    <property type="project" value="InterPro"/>
</dbReference>
<evidence type="ECO:0000256" key="9">
    <source>
        <dbReference type="RuleBase" id="RU004328"/>
    </source>
</evidence>
<dbReference type="Pfam" id="PF00445">
    <property type="entry name" value="Ribonuclease_T2"/>
    <property type="match status" value="1"/>
</dbReference>
<comment type="caution">
    <text evidence="11">The sequence shown here is derived from an EMBL/GenBank/DDBJ whole genome shotgun (WGS) entry which is preliminary data.</text>
</comment>
<dbReference type="InterPro" id="IPR001568">
    <property type="entry name" value="RNase_T2-like"/>
</dbReference>
<dbReference type="GO" id="GO:0006401">
    <property type="term" value="P:RNA catabolic process"/>
    <property type="evidence" value="ECO:0007669"/>
    <property type="project" value="TreeGrafter"/>
</dbReference>
<evidence type="ECO:0000256" key="1">
    <source>
        <dbReference type="ARBA" id="ARBA00007469"/>
    </source>
</evidence>
<proteinExistence type="inferred from homology"/>
<keyword evidence="5" id="KW-0378">Hydrolase</keyword>
<evidence type="ECO:0000256" key="2">
    <source>
        <dbReference type="ARBA" id="ARBA00022722"/>
    </source>
</evidence>
<feature type="signal peptide" evidence="10">
    <location>
        <begin position="1"/>
        <end position="25"/>
    </location>
</feature>
<reference evidence="11 12" key="1">
    <citation type="journal article" date="2023" name="G3 (Bethesda)">
        <title>A chromosome-length genome assembly and annotation of blackberry (Rubus argutus, cv. 'Hillquist').</title>
        <authorList>
            <person name="Bruna T."/>
            <person name="Aryal R."/>
            <person name="Dudchenko O."/>
            <person name="Sargent D.J."/>
            <person name="Mead D."/>
            <person name="Buti M."/>
            <person name="Cavallini A."/>
            <person name="Hytonen T."/>
            <person name="Andres J."/>
            <person name="Pham M."/>
            <person name="Weisz D."/>
            <person name="Mascagni F."/>
            <person name="Usai G."/>
            <person name="Natali L."/>
            <person name="Bassil N."/>
            <person name="Fernandez G.E."/>
            <person name="Lomsadze A."/>
            <person name="Armour M."/>
            <person name="Olukolu B."/>
            <person name="Poorten T."/>
            <person name="Britton C."/>
            <person name="Davik J."/>
            <person name="Ashrafi H."/>
            <person name="Aiden E.L."/>
            <person name="Borodovsky M."/>
            <person name="Worthington M."/>
        </authorList>
    </citation>
    <scope>NUCLEOTIDE SEQUENCE [LARGE SCALE GENOMIC DNA]</scope>
    <source>
        <strain evidence="11">PI 553951</strain>
    </source>
</reference>